<dbReference type="InterPro" id="IPR002371">
    <property type="entry name" value="FlgK"/>
</dbReference>
<evidence type="ECO:0000256" key="1">
    <source>
        <dbReference type="ARBA" id="ARBA00004365"/>
    </source>
</evidence>
<dbReference type="InterPro" id="IPR053927">
    <property type="entry name" value="FlgK_helical"/>
</dbReference>
<feature type="domain" description="Flagellar hook-associated protein FlgK helical" evidence="10">
    <location>
        <begin position="95"/>
        <end position="319"/>
    </location>
</feature>
<feature type="domain" description="Flagellar hook-associated protein 1 D2-like" evidence="9">
    <location>
        <begin position="330"/>
        <end position="405"/>
    </location>
</feature>
<evidence type="ECO:0000256" key="3">
    <source>
        <dbReference type="ARBA" id="ARBA00009677"/>
    </source>
</evidence>
<dbReference type="GO" id="GO:0044780">
    <property type="term" value="P:bacterial-type flagellum assembly"/>
    <property type="evidence" value="ECO:0007669"/>
    <property type="project" value="InterPro"/>
</dbReference>
<dbReference type="InterPro" id="IPR010930">
    <property type="entry name" value="Flg_bb/hook_C_dom"/>
</dbReference>
<evidence type="ECO:0000256" key="2">
    <source>
        <dbReference type="ARBA" id="ARBA00004613"/>
    </source>
</evidence>
<dbReference type="Pfam" id="PF21158">
    <property type="entry name" value="flgK_1st_1"/>
    <property type="match status" value="1"/>
</dbReference>
<dbReference type="STRING" id="445710.ATSB10_01050"/>
<evidence type="ECO:0000313" key="12">
    <source>
        <dbReference type="Proteomes" id="UP000077255"/>
    </source>
</evidence>
<dbReference type="Proteomes" id="UP000077255">
    <property type="component" value="Chromosome"/>
</dbReference>
<comment type="subcellular location">
    <subcellularLocation>
        <location evidence="1">Bacterial flagellum</location>
    </subcellularLocation>
    <subcellularLocation>
        <location evidence="2">Secreted</location>
    </subcellularLocation>
</comment>
<evidence type="ECO:0000313" key="11">
    <source>
        <dbReference type="EMBL" id="AND67559.1"/>
    </source>
</evidence>
<dbReference type="RefSeq" id="WP_063669934.1">
    <property type="nucleotide sequence ID" value="NZ_CP014841.1"/>
</dbReference>
<dbReference type="Pfam" id="PF06429">
    <property type="entry name" value="Flg_bbr_C"/>
    <property type="match status" value="1"/>
</dbReference>
<dbReference type="InterPro" id="IPR049119">
    <property type="entry name" value="FlgK_D2-like"/>
</dbReference>
<keyword evidence="12" id="KW-1185">Reference proteome</keyword>
<dbReference type="KEGG" id="dtx:ATSB10_01050"/>
<evidence type="ECO:0000256" key="5">
    <source>
        <dbReference type="ARBA" id="ARBA00022525"/>
    </source>
</evidence>
<dbReference type="AlphaFoldDB" id="A0A161J6X2"/>
<evidence type="ECO:0000259" key="10">
    <source>
        <dbReference type="Pfam" id="PF22638"/>
    </source>
</evidence>
<feature type="domain" description="Flagellar basal-body/hook protein C-terminal" evidence="8">
    <location>
        <begin position="584"/>
        <end position="622"/>
    </location>
</feature>
<dbReference type="GO" id="GO:0005576">
    <property type="term" value="C:extracellular region"/>
    <property type="evidence" value="ECO:0007669"/>
    <property type="project" value="UniProtKB-SubCell"/>
</dbReference>
<dbReference type="PATRIC" id="fig|445710.3.peg.103"/>
<name>A0A161J6X2_9GAMM</name>
<feature type="domain" description="Flagellar basal body rod protein N-terminal" evidence="7">
    <location>
        <begin position="7"/>
        <end position="34"/>
    </location>
</feature>
<sequence length="626" mass="62889">MANLFSTGVSGLNAAQVALNTVGNNIANAGTDGYSREVVLQAERVVPQAARYTVGGGVDVTAVERAYSSYLTQAVWTSNGNLQRATTYNDLAGTLNSMLNASGDLQGALDSFYGGFDTVANTPNDSSARQAALGNASALASVFNTLGTQFASQQQQINGQIGSTVASVNTTLDNIASLNKKIHETLGSSTPNALLDQRDALVNTLSGYLGVTAVAQTDGTMSVYSSSGQALVSGSSAFKLSVANDAYDASRTNVFDSSGTDITTRLSGGSLGAMLDYRANVLEPAQNRLGQAAIALATSVNAQQGKGLDLNGQLGAPIFSLPTPQAMASKNNTGNAAVGVQVSDVNALDNADYTLRYDGSNWSMSTTAGQPVALTTNPDGTLSGAGLTLSVSGAAQAGDSFRIEPTRNASTGLAVAMTDPSGIAAAAAVQAQPASGNTGSSAVSSLQVTDASNAALSSNVTVSFPTAGTYAITDTASGTVLGSGAYTPGQALAANGWSLTLSGAPAAGDSYAVSANSNGLNDNSNALALSSLADSKVLAGGSRSVIGNYTLLTTEIGNAGAQAASNVTTQTSLHSQAMSSQQAVSGVNLDEEAANMVKYQQAYQASAQVISTAQTIFNSLLSAVHG</sequence>
<protein>
    <recommendedName>
        <fullName evidence="4">Flagellar hook-associated protein 1</fullName>
    </recommendedName>
</protein>
<dbReference type="EMBL" id="CP014841">
    <property type="protein sequence ID" value="AND67559.1"/>
    <property type="molecule type" value="Genomic_DNA"/>
</dbReference>
<dbReference type="PRINTS" id="PR01005">
    <property type="entry name" value="FLGHOOKAP1"/>
</dbReference>
<evidence type="ECO:0000259" key="8">
    <source>
        <dbReference type="Pfam" id="PF06429"/>
    </source>
</evidence>
<dbReference type="NCBIfam" id="TIGR02492">
    <property type="entry name" value="flgK_ends"/>
    <property type="match status" value="1"/>
</dbReference>
<dbReference type="GO" id="GO:0005198">
    <property type="term" value="F:structural molecule activity"/>
    <property type="evidence" value="ECO:0007669"/>
    <property type="project" value="InterPro"/>
</dbReference>
<evidence type="ECO:0000259" key="7">
    <source>
        <dbReference type="Pfam" id="PF00460"/>
    </source>
</evidence>
<accession>A0A161J6X2</accession>
<dbReference type="Pfam" id="PF00460">
    <property type="entry name" value="Flg_bb_rod"/>
    <property type="match status" value="1"/>
</dbReference>
<dbReference type="GO" id="GO:0009424">
    <property type="term" value="C:bacterial-type flagellum hook"/>
    <property type="evidence" value="ECO:0007669"/>
    <property type="project" value="InterPro"/>
</dbReference>
<gene>
    <name evidence="11" type="ORF">ATSB10_01050</name>
</gene>
<evidence type="ECO:0000256" key="4">
    <source>
        <dbReference type="ARBA" id="ARBA00016244"/>
    </source>
</evidence>
<dbReference type="SUPFAM" id="SSF64518">
    <property type="entry name" value="Phase 1 flagellin"/>
    <property type="match status" value="2"/>
</dbReference>
<evidence type="ECO:0000259" key="9">
    <source>
        <dbReference type="Pfam" id="PF21158"/>
    </source>
</evidence>
<keyword evidence="6" id="KW-0975">Bacterial flagellum</keyword>
<keyword evidence="5" id="KW-0964">Secreted</keyword>
<dbReference type="InterPro" id="IPR001444">
    <property type="entry name" value="Flag_bb_rod_N"/>
</dbReference>
<evidence type="ECO:0000256" key="6">
    <source>
        <dbReference type="ARBA" id="ARBA00023143"/>
    </source>
</evidence>
<dbReference type="PANTHER" id="PTHR30033:SF1">
    <property type="entry name" value="FLAGELLAR HOOK-ASSOCIATED PROTEIN 1"/>
    <property type="match status" value="1"/>
</dbReference>
<dbReference type="PANTHER" id="PTHR30033">
    <property type="entry name" value="FLAGELLAR HOOK-ASSOCIATED PROTEIN 1"/>
    <property type="match status" value="1"/>
</dbReference>
<comment type="similarity">
    <text evidence="3">Belongs to the flagella basal body rod proteins family.</text>
</comment>
<organism evidence="11 12">
    <name type="scientific">Dyella thiooxydans</name>
    <dbReference type="NCBI Taxonomy" id="445710"/>
    <lineage>
        <taxon>Bacteria</taxon>
        <taxon>Pseudomonadati</taxon>
        <taxon>Pseudomonadota</taxon>
        <taxon>Gammaproteobacteria</taxon>
        <taxon>Lysobacterales</taxon>
        <taxon>Rhodanobacteraceae</taxon>
        <taxon>Dyella</taxon>
    </lineage>
</organism>
<reference evidence="11 12" key="1">
    <citation type="submission" date="2016-02" db="EMBL/GenBank/DDBJ databases">
        <title>Complete genome sequencing and analysis of ATSB10, Dyella thiooxydans isolated from rhizosphere soil of sunflower (Helianthus annuus L.).</title>
        <authorList>
            <person name="Lee Y."/>
            <person name="Hwangbo K."/>
            <person name="Chung H."/>
            <person name="Yoo J."/>
            <person name="Kim K.Y."/>
            <person name="Sa T.M."/>
            <person name="Um Y."/>
            <person name="Madhaiyan M."/>
        </authorList>
    </citation>
    <scope>NUCLEOTIDE SEQUENCE [LARGE SCALE GENOMIC DNA]</scope>
    <source>
        <strain evidence="11 12">ATSB10</strain>
    </source>
</reference>
<dbReference type="OrthoDB" id="9802553at2"/>
<proteinExistence type="inferred from homology"/>
<dbReference type="Pfam" id="PF22638">
    <property type="entry name" value="FlgK_D1"/>
    <property type="match status" value="1"/>
</dbReference>